<keyword evidence="5" id="KW-1185">Reference proteome</keyword>
<protein>
    <recommendedName>
        <fullName evidence="6">Mid2 domain-containing protein</fullName>
    </recommendedName>
</protein>
<evidence type="ECO:0000256" key="3">
    <source>
        <dbReference type="SAM" id="SignalP"/>
    </source>
</evidence>
<feature type="region of interest" description="Disordered" evidence="1">
    <location>
        <begin position="216"/>
        <end position="252"/>
    </location>
</feature>
<keyword evidence="2" id="KW-1133">Transmembrane helix</keyword>
<keyword evidence="3" id="KW-0732">Signal</keyword>
<reference evidence="4 5" key="1">
    <citation type="journal article" date="2016" name="Mol. Biol. Evol.">
        <title>Comparative Genomics of Early-Diverging Mushroom-Forming Fungi Provides Insights into the Origins of Lignocellulose Decay Capabilities.</title>
        <authorList>
            <person name="Nagy L.G."/>
            <person name="Riley R."/>
            <person name="Tritt A."/>
            <person name="Adam C."/>
            <person name="Daum C."/>
            <person name="Floudas D."/>
            <person name="Sun H."/>
            <person name="Yadav J.S."/>
            <person name="Pangilinan J."/>
            <person name="Larsson K.H."/>
            <person name="Matsuura K."/>
            <person name="Barry K."/>
            <person name="Labutti K."/>
            <person name="Kuo R."/>
            <person name="Ohm R.A."/>
            <person name="Bhattacharya S.S."/>
            <person name="Shirouzu T."/>
            <person name="Yoshinaga Y."/>
            <person name="Martin F.M."/>
            <person name="Grigoriev I.V."/>
            <person name="Hibbett D.S."/>
        </authorList>
    </citation>
    <scope>NUCLEOTIDE SEQUENCE [LARGE SCALE GENOMIC DNA]</scope>
    <source>
        <strain evidence="4 5">HHB14362 ss-1</strain>
    </source>
</reference>
<evidence type="ECO:0000313" key="4">
    <source>
        <dbReference type="EMBL" id="KZT28246.1"/>
    </source>
</evidence>
<proteinExistence type="predicted"/>
<evidence type="ECO:0008006" key="6">
    <source>
        <dbReference type="Google" id="ProtNLM"/>
    </source>
</evidence>
<dbReference type="InParanoid" id="A0A165UJ38"/>
<organism evidence="4 5">
    <name type="scientific">Neolentinus lepideus HHB14362 ss-1</name>
    <dbReference type="NCBI Taxonomy" id="1314782"/>
    <lineage>
        <taxon>Eukaryota</taxon>
        <taxon>Fungi</taxon>
        <taxon>Dikarya</taxon>
        <taxon>Basidiomycota</taxon>
        <taxon>Agaricomycotina</taxon>
        <taxon>Agaricomycetes</taxon>
        <taxon>Gloeophyllales</taxon>
        <taxon>Gloeophyllaceae</taxon>
        <taxon>Neolentinus</taxon>
    </lineage>
</organism>
<evidence type="ECO:0000256" key="2">
    <source>
        <dbReference type="SAM" id="Phobius"/>
    </source>
</evidence>
<evidence type="ECO:0000313" key="5">
    <source>
        <dbReference type="Proteomes" id="UP000076761"/>
    </source>
</evidence>
<gene>
    <name evidence="4" type="ORF">NEOLEDRAFT_906689</name>
</gene>
<dbReference type="OrthoDB" id="2591431at2759"/>
<accession>A0A165UJ38</accession>
<feature type="signal peptide" evidence="3">
    <location>
        <begin position="1"/>
        <end position="21"/>
    </location>
</feature>
<keyword evidence="2" id="KW-0472">Membrane</keyword>
<dbReference type="Proteomes" id="UP000076761">
    <property type="component" value="Unassembled WGS sequence"/>
</dbReference>
<dbReference type="AlphaFoldDB" id="A0A165UJ38"/>
<name>A0A165UJ38_9AGAM</name>
<sequence length="431" mass="45788">MTFIWIALVIWLSTCSSLSHAISVTFSAPTECGYMNISWTGGYAPFAINFISIYGRQLVQSVPSSAYQDGKGFYQTQLPYSSGTQFLFLLQDASGFPAGGTSSLLSVGPNSGNQKCNTATVLPDFEFGTAAAVLQCQSFLFYDYNNGTMQPVTIMGILPGKQVFTLSPPTGSTMFNWVADLPSIQSTVLFTMVDAAGHKGGVTQLLTVEDTGNSSCLDSSFPSPNPIPPAQVATSLPSTSSMPSSTGSSTSSAVNARHLSGAALAGIIVACCLTGIAVITSAIFIPMRLRRKRARRREAPILDLAEDVPPQGHVITSFPHPISEYTSSSFVPDSLHNNSRHGSMTNLSMPCGMYPTYHPLSNASEMAEVHLDPFEPPDYDTVTMSPNGSSGGGSSTSRTRLYRVANQDCNPYNVADEKAAMSGRAERGPGE</sequence>
<evidence type="ECO:0000256" key="1">
    <source>
        <dbReference type="SAM" id="MobiDB-lite"/>
    </source>
</evidence>
<feature type="region of interest" description="Disordered" evidence="1">
    <location>
        <begin position="380"/>
        <end position="399"/>
    </location>
</feature>
<dbReference type="EMBL" id="KV425558">
    <property type="protein sequence ID" value="KZT28246.1"/>
    <property type="molecule type" value="Genomic_DNA"/>
</dbReference>
<keyword evidence="2" id="KW-0812">Transmembrane</keyword>
<dbReference type="STRING" id="1314782.A0A165UJ38"/>
<feature type="compositionally biased region" description="Low complexity" evidence="1">
    <location>
        <begin position="234"/>
        <end position="252"/>
    </location>
</feature>
<feature type="transmembrane region" description="Helical" evidence="2">
    <location>
        <begin position="262"/>
        <end position="287"/>
    </location>
</feature>
<feature type="chain" id="PRO_5007867763" description="Mid2 domain-containing protein" evidence="3">
    <location>
        <begin position="22"/>
        <end position="431"/>
    </location>
</feature>